<reference evidence="2 3" key="1">
    <citation type="submission" date="2023-02" db="EMBL/GenBank/DDBJ databases">
        <title>Genome sequence of Lentisphaera profundi SAORIC-696.</title>
        <authorList>
            <person name="Kim e."/>
            <person name="Cho J.-C."/>
            <person name="Choi A."/>
            <person name="Kang I."/>
        </authorList>
    </citation>
    <scope>NUCLEOTIDE SEQUENCE [LARGE SCALE GENOMIC DNA]</scope>
    <source>
        <strain evidence="2 3">SAORIC-696</strain>
    </source>
</reference>
<dbReference type="EMBL" id="CP117812">
    <property type="protein sequence ID" value="WDE99260.1"/>
    <property type="molecule type" value="Genomic_DNA"/>
</dbReference>
<dbReference type="Proteomes" id="UP001214250">
    <property type="component" value="Chromosome 2"/>
</dbReference>
<name>A0ABY7VYE4_9BACT</name>
<proteinExistence type="predicted"/>
<gene>
    <name evidence="2" type="ORF">PQO03_15600</name>
</gene>
<organism evidence="2 3">
    <name type="scientific">Lentisphaera profundi</name>
    <dbReference type="NCBI Taxonomy" id="1658616"/>
    <lineage>
        <taxon>Bacteria</taxon>
        <taxon>Pseudomonadati</taxon>
        <taxon>Lentisphaerota</taxon>
        <taxon>Lentisphaeria</taxon>
        <taxon>Lentisphaerales</taxon>
        <taxon>Lentisphaeraceae</taxon>
        <taxon>Lentisphaera</taxon>
    </lineage>
</organism>
<keyword evidence="3" id="KW-1185">Reference proteome</keyword>
<protein>
    <submittedName>
        <fullName evidence="2">Uncharacterized protein</fullName>
    </submittedName>
</protein>
<evidence type="ECO:0000256" key="1">
    <source>
        <dbReference type="SAM" id="Phobius"/>
    </source>
</evidence>
<sequence>MDLEILEGEICGLELNTEVCGPDKRSGLTHKALFKLGNERILLKTSSLSMINNGDKIKVIGLPGAGEFNALVCKNLTTDWQSNKPKLGFAPMVLSLFVLFTATMSILARTFIILTIIVGIILFNLLKVYRLQKRAYKLLES</sequence>
<accession>A0ABY7VYE4</accession>
<keyword evidence="1" id="KW-0812">Transmembrane</keyword>
<feature type="transmembrane region" description="Helical" evidence="1">
    <location>
        <begin position="111"/>
        <end position="129"/>
    </location>
</feature>
<evidence type="ECO:0000313" key="3">
    <source>
        <dbReference type="Proteomes" id="UP001214250"/>
    </source>
</evidence>
<keyword evidence="1" id="KW-0472">Membrane</keyword>
<keyword evidence="1" id="KW-1133">Transmembrane helix</keyword>
<dbReference type="RefSeq" id="WP_274154120.1">
    <property type="nucleotide sequence ID" value="NZ_CP117812.1"/>
</dbReference>
<evidence type="ECO:0000313" key="2">
    <source>
        <dbReference type="EMBL" id="WDE99260.1"/>
    </source>
</evidence>